<protein>
    <submittedName>
        <fullName evidence="5">Peptidase family M23</fullName>
    </submittedName>
</protein>
<evidence type="ECO:0000313" key="5">
    <source>
        <dbReference type="EMBL" id="SFH46303.1"/>
    </source>
</evidence>
<dbReference type="CDD" id="cd12797">
    <property type="entry name" value="M23_peptidase"/>
    <property type="match status" value="1"/>
</dbReference>
<dbReference type="SUPFAM" id="SSF51261">
    <property type="entry name" value="Duplicated hybrid motif"/>
    <property type="match status" value="1"/>
</dbReference>
<reference evidence="5 6" key="1">
    <citation type="submission" date="2016-10" db="EMBL/GenBank/DDBJ databases">
        <authorList>
            <person name="de Groot N.N."/>
        </authorList>
    </citation>
    <scope>NUCLEOTIDE SEQUENCE [LARGE SCALE GENOMIC DNA]</scope>
    <source>
        <strain evidence="5 6">DSM 8537</strain>
    </source>
</reference>
<dbReference type="PANTHER" id="PTHR21666">
    <property type="entry name" value="PEPTIDASE-RELATED"/>
    <property type="match status" value="1"/>
</dbReference>
<dbReference type="Proteomes" id="UP000183635">
    <property type="component" value="Unassembled WGS sequence"/>
</dbReference>
<keyword evidence="1" id="KW-0732">Signal</keyword>
<feature type="transmembrane region" description="Helical" evidence="3">
    <location>
        <begin position="23"/>
        <end position="42"/>
    </location>
</feature>
<dbReference type="InterPro" id="IPR023346">
    <property type="entry name" value="Lysozyme-like_dom_sf"/>
</dbReference>
<dbReference type="STRING" id="34004.SAMN04488021_11327"/>
<dbReference type="SUPFAM" id="SSF53955">
    <property type="entry name" value="Lysozyme-like"/>
    <property type="match status" value="1"/>
</dbReference>
<name>A0A1I3A861_9RHOB</name>
<feature type="compositionally biased region" description="Low complexity" evidence="2">
    <location>
        <begin position="99"/>
        <end position="112"/>
    </location>
</feature>
<keyword evidence="3" id="KW-1133">Transmembrane helix</keyword>
<evidence type="ECO:0000256" key="3">
    <source>
        <dbReference type="SAM" id="Phobius"/>
    </source>
</evidence>
<dbReference type="Pfam" id="PF01551">
    <property type="entry name" value="Peptidase_M23"/>
    <property type="match status" value="1"/>
</dbReference>
<dbReference type="Gene3D" id="1.10.530.10">
    <property type="match status" value="1"/>
</dbReference>
<evidence type="ECO:0000259" key="4">
    <source>
        <dbReference type="Pfam" id="PF01551"/>
    </source>
</evidence>
<dbReference type="AlphaFoldDB" id="A0A1I3A861"/>
<evidence type="ECO:0000256" key="2">
    <source>
        <dbReference type="SAM" id="MobiDB-lite"/>
    </source>
</evidence>
<dbReference type="PANTHER" id="PTHR21666:SF289">
    <property type="entry name" value="L-ALA--D-GLU ENDOPEPTIDASE"/>
    <property type="match status" value="1"/>
</dbReference>
<dbReference type="InterPro" id="IPR050570">
    <property type="entry name" value="Cell_wall_metabolism_enzyme"/>
</dbReference>
<feature type="region of interest" description="Disordered" evidence="2">
    <location>
        <begin position="89"/>
        <end position="112"/>
    </location>
</feature>
<proteinExistence type="predicted"/>
<dbReference type="InterPro" id="IPR011055">
    <property type="entry name" value="Dup_hybrid_motif"/>
</dbReference>
<dbReference type="OrthoDB" id="9805070at2"/>
<accession>A0A1I3A861</accession>
<sequence>MTGIDPRFRQMGQGARRRRRRGLALRGGLAALALAGLGAWLWPSLQPRLSALWAPEAEPAMVQVESQFDIAPMVSGDTFTDIPGDPIIIPPPEDGAGAGQRQLPAPPALAASGRVPGRAAQLRLLDSPLVPQDRQLVAALPSTREEFALFQAERGRERLMNASLTAPAEAAQADAGVLFLRDAATRPPLWREMVLETARDIGAKALLAENGFDAATAARLDERLQSQLSLPATLPRGTVLALRWRARDGGREVIQLSLYGPKGYLGSLALSAAGQLVSAADAWADQPLMQDAIARAEGAAPQGRQRLLDVIYSAALRSDVPPEVIGEALALMAQVFDLDSFADPQDRLTLIYADAAAARPGAVLFVGVSGPSGDKPCYVVPAPEGFACHAPGARVRQADAAGLLQPVGGVLSQRFVPGDAGAGRGQVAWTAPQGSPVLAVAPGRVTALEKDTVEITHAGGLVSRYLGLGPVAADLVRGGDVVRGAVIGRAGLPPGRSEPGLAFQLLQDGKPVDPLPMLGGGGEVLASESIETLIGHIIRVESGGDAAARNPRSTATGLGQFIEGTWLRMMRSYRPDLVAALSSRELLDLRLDAALSRQMVRHLAQENEAFLRARGHRISAGRLYLAHFLGPAGADLALRSDPAQSVEAVMGGAVVSANPFLRRWSVAQLCDWAERKMTGPGGGAPMLAMPERPLTAELRAFVAEMDRMRRESRG</sequence>
<dbReference type="GO" id="GO:0004222">
    <property type="term" value="F:metalloendopeptidase activity"/>
    <property type="evidence" value="ECO:0007669"/>
    <property type="project" value="TreeGrafter"/>
</dbReference>
<dbReference type="RefSeq" id="WP_074967463.1">
    <property type="nucleotide sequence ID" value="NZ_CBCRYP010000007.1"/>
</dbReference>
<feature type="domain" description="M23ase beta-sheet core" evidence="4">
    <location>
        <begin position="428"/>
        <end position="514"/>
    </location>
</feature>
<evidence type="ECO:0000313" key="6">
    <source>
        <dbReference type="Proteomes" id="UP000183635"/>
    </source>
</evidence>
<dbReference type="CDD" id="cd00442">
    <property type="entry name" value="Lyz-like"/>
    <property type="match status" value="1"/>
</dbReference>
<dbReference type="InterPro" id="IPR016047">
    <property type="entry name" value="M23ase_b-sheet_dom"/>
</dbReference>
<dbReference type="Gene3D" id="2.70.70.10">
    <property type="entry name" value="Glucose Permease (Domain IIA)"/>
    <property type="match status" value="1"/>
</dbReference>
<keyword evidence="3" id="KW-0812">Transmembrane</keyword>
<keyword evidence="3" id="KW-0472">Membrane</keyword>
<keyword evidence="6" id="KW-1185">Reference proteome</keyword>
<organism evidence="5 6">
    <name type="scientific">Paracoccus aminovorans</name>
    <dbReference type="NCBI Taxonomy" id="34004"/>
    <lineage>
        <taxon>Bacteria</taxon>
        <taxon>Pseudomonadati</taxon>
        <taxon>Pseudomonadota</taxon>
        <taxon>Alphaproteobacteria</taxon>
        <taxon>Rhodobacterales</taxon>
        <taxon>Paracoccaceae</taxon>
        <taxon>Paracoccus</taxon>
    </lineage>
</organism>
<gene>
    <name evidence="5" type="ORF">SAMN04488021_11327</name>
</gene>
<evidence type="ECO:0000256" key="1">
    <source>
        <dbReference type="ARBA" id="ARBA00022729"/>
    </source>
</evidence>
<dbReference type="EMBL" id="FOPU01000013">
    <property type="protein sequence ID" value="SFH46303.1"/>
    <property type="molecule type" value="Genomic_DNA"/>
</dbReference>